<evidence type="ECO:0000313" key="4">
    <source>
        <dbReference type="Proteomes" id="UP001530315"/>
    </source>
</evidence>
<feature type="chain" id="PRO_5044893083" evidence="2">
    <location>
        <begin position="19"/>
        <end position="210"/>
    </location>
</feature>
<evidence type="ECO:0000256" key="2">
    <source>
        <dbReference type="SAM" id="SignalP"/>
    </source>
</evidence>
<feature type="region of interest" description="Disordered" evidence="1">
    <location>
        <begin position="175"/>
        <end position="195"/>
    </location>
</feature>
<dbReference type="AlphaFoldDB" id="A0ABD3R0X9"/>
<protein>
    <submittedName>
        <fullName evidence="3">Uncharacterized protein</fullName>
    </submittedName>
</protein>
<dbReference type="EMBL" id="JALLAZ020000064">
    <property type="protein sequence ID" value="KAL3804941.1"/>
    <property type="molecule type" value="Genomic_DNA"/>
</dbReference>
<keyword evidence="2" id="KW-0732">Signal</keyword>
<feature type="signal peptide" evidence="2">
    <location>
        <begin position="1"/>
        <end position="18"/>
    </location>
</feature>
<evidence type="ECO:0000256" key="1">
    <source>
        <dbReference type="SAM" id="MobiDB-lite"/>
    </source>
</evidence>
<evidence type="ECO:0000313" key="3">
    <source>
        <dbReference type="EMBL" id="KAL3804941.1"/>
    </source>
</evidence>
<reference evidence="3 4" key="1">
    <citation type="submission" date="2024-10" db="EMBL/GenBank/DDBJ databases">
        <title>Updated reference genomes for cyclostephanoid diatoms.</title>
        <authorList>
            <person name="Roberts W.R."/>
            <person name="Alverson A.J."/>
        </authorList>
    </citation>
    <scope>NUCLEOTIDE SEQUENCE [LARGE SCALE GENOMIC DNA]</scope>
    <source>
        <strain evidence="3 4">AJA276-08</strain>
    </source>
</reference>
<name>A0ABD3R0X9_9STRA</name>
<accession>A0ABD3R0X9</accession>
<gene>
    <name evidence="3" type="ORF">ACHAW5_006798</name>
</gene>
<dbReference type="Proteomes" id="UP001530315">
    <property type="component" value="Unassembled WGS sequence"/>
</dbReference>
<feature type="compositionally biased region" description="Basic and acidic residues" evidence="1">
    <location>
        <begin position="182"/>
        <end position="195"/>
    </location>
</feature>
<keyword evidence="4" id="KW-1185">Reference proteome</keyword>
<proteinExistence type="predicted"/>
<sequence length="210" mass="23404">MKLFCFLAAIALPLFVAADSPEGVLVTTNAKPRSDVCTYSPDTRCYNTGWPRCCDRRSGCSKRSDLSCDKYTGASICHTIARDSRCWKTGWPRCCRRSSGCNRFSDVSCDNYDDKPRSDVCSWGPDYSCYKTGWPRCCDRRSGCNKISNISCDKSTGFAGSLEDALDEQLSEFEANMNPDGAHNHDDDASPPHADCDDLRADFDRKHLRG</sequence>
<organism evidence="3 4">
    <name type="scientific">Stephanodiscus triporus</name>
    <dbReference type="NCBI Taxonomy" id="2934178"/>
    <lineage>
        <taxon>Eukaryota</taxon>
        <taxon>Sar</taxon>
        <taxon>Stramenopiles</taxon>
        <taxon>Ochrophyta</taxon>
        <taxon>Bacillariophyta</taxon>
        <taxon>Coscinodiscophyceae</taxon>
        <taxon>Thalassiosirophycidae</taxon>
        <taxon>Stephanodiscales</taxon>
        <taxon>Stephanodiscaceae</taxon>
        <taxon>Stephanodiscus</taxon>
    </lineage>
</organism>
<comment type="caution">
    <text evidence="3">The sequence shown here is derived from an EMBL/GenBank/DDBJ whole genome shotgun (WGS) entry which is preliminary data.</text>
</comment>